<dbReference type="SMART" id="SM00382">
    <property type="entry name" value="AAA"/>
    <property type="match status" value="1"/>
</dbReference>
<keyword evidence="2" id="KW-0547">Nucleotide-binding</keyword>
<dbReference type="InterPro" id="IPR027417">
    <property type="entry name" value="P-loop_NTPase"/>
</dbReference>
<evidence type="ECO:0000256" key="6">
    <source>
        <dbReference type="ARBA" id="ARBA00022833"/>
    </source>
</evidence>
<proteinExistence type="inferred from homology"/>
<dbReference type="PRINTS" id="PR01874">
    <property type="entry name" value="DNAREPAIRADA"/>
</dbReference>
<evidence type="ECO:0000256" key="4">
    <source>
        <dbReference type="ARBA" id="ARBA00022771"/>
    </source>
</evidence>
<protein>
    <submittedName>
        <fullName evidence="12">Unannotated protein</fullName>
    </submittedName>
</protein>
<dbReference type="EMBL" id="CAFBOZ010000049">
    <property type="protein sequence ID" value="CAB4998154.1"/>
    <property type="molecule type" value="Genomic_DNA"/>
</dbReference>
<dbReference type="InterPro" id="IPR020588">
    <property type="entry name" value="RecA_ATP-bd"/>
</dbReference>
<dbReference type="InterPro" id="IPR004504">
    <property type="entry name" value="DNA_repair_RadA"/>
</dbReference>
<dbReference type="GO" id="GO:0003684">
    <property type="term" value="F:damaged DNA binding"/>
    <property type="evidence" value="ECO:0007669"/>
    <property type="project" value="InterPro"/>
</dbReference>
<dbReference type="AlphaFoldDB" id="A0A6J7P843"/>
<gene>
    <name evidence="12" type="ORF">UFOPK3992_00469</name>
</gene>
<dbReference type="InterPro" id="IPR041166">
    <property type="entry name" value="Rubredoxin_2"/>
</dbReference>
<keyword evidence="4" id="KW-0863">Zinc-finger</keyword>
<dbReference type="GO" id="GO:0140664">
    <property type="term" value="F:ATP-dependent DNA damage sensor activity"/>
    <property type="evidence" value="ECO:0007669"/>
    <property type="project" value="InterPro"/>
</dbReference>
<dbReference type="Pfam" id="PF13541">
    <property type="entry name" value="ChlI"/>
    <property type="match status" value="1"/>
</dbReference>
<keyword evidence="1" id="KW-0479">Metal-binding</keyword>
<dbReference type="GO" id="GO:0016787">
    <property type="term" value="F:hydrolase activity"/>
    <property type="evidence" value="ECO:0007669"/>
    <property type="project" value="UniProtKB-KW"/>
</dbReference>
<evidence type="ECO:0000313" key="12">
    <source>
        <dbReference type="EMBL" id="CAB4998154.1"/>
    </source>
</evidence>
<reference evidence="12" key="1">
    <citation type="submission" date="2020-05" db="EMBL/GenBank/DDBJ databases">
        <authorList>
            <person name="Chiriac C."/>
            <person name="Salcher M."/>
            <person name="Ghai R."/>
            <person name="Kavagutti S V."/>
        </authorList>
    </citation>
    <scope>NUCLEOTIDE SEQUENCE</scope>
</reference>
<evidence type="ECO:0000256" key="10">
    <source>
        <dbReference type="ARBA" id="ARBA00023204"/>
    </source>
</evidence>
<dbReference type="GO" id="GO:0005829">
    <property type="term" value="C:cytosol"/>
    <property type="evidence" value="ECO:0007669"/>
    <property type="project" value="TreeGrafter"/>
</dbReference>
<keyword evidence="3" id="KW-0227">DNA damage</keyword>
<keyword evidence="10" id="KW-0234">DNA repair</keyword>
<dbReference type="InterPro" id="IPR020568">
    <property type="entry name" value="Ribosomal_Su5_D2-typ_SF"/>
</dbReference>
<dbReference type="HAMAP" id="MF_01498">
    <property type="entry name" value="RadA_bact"/>
    <property type="match status" value="1"/>
</dbReference>
<dbReference type="PANTHER" id="PTHR32472">
    <property type="entry name" value="DNA REPAIR PROTEIN RADA"/>
    <property type="match status" value="1"/>
</dbReference>
<dbReference type="InterPro" id="IPR003593">
    <property type="entry name" value="AAA+_ATPase"/>
</dbReference>
<evidence type="ECO:0000256" key="8">
    <source>
        <dbReference type="ARBA" id="ARBA00023016"/>
    </source>
</evidence>
<keyword evidence="5" id="KW-0378">Hydrolase</keyword>
<dbReference type="GO" id="GO:0005524">
    <property type="term" value="F:ATP binding"/>
    <property type="evidence" value="ECO:0007669"/>
    <property type="project" value="UniProtKB-KW"/>
</dbReference>
<dbReference type="NCBIfam" id="TIGR00416">
    <property type="entry name" value="sms"/>
    <property type="match status" value="1"/>
</dbReference>
<evidence type="ECO:0000256" key="7">
    <source>
        <dbReference type="ARBA" id="ARBA00022840"/>
    </source>
</evidence>
<keyword evidence="9" id="KW-0238">DNA-binding</keyword>
<evidence type="ECO:0000256" key="1">
    <source>
        <dbReference type="ARBA" id="ARBA00022723"/>
    </source>
</evidence>
<dbReference type="GO" id="GO:0008270">
    <property type="term" value="F:zinc ion binding"/>
    <property type="evidence" value="ECO:0007669"/>
    <property type="project" value="UniProtKB-KW"/>
</dbReference>
<dbReference type="PANTHER" id="PTHR32472:SF10">
    <property type="entry name" value="DNA REPAIR PROTEIN RADA-LIKE PROTEIN"/>
    <property type="match status" value="1"/>
</dbReference>
<organism evidence="12">
    <name type="scientific">freshwater metagenome</name>
    <dbReference type="NCBI Taxonomy" id="449393"/>
    <lineage>
        <taxon>unclassified sequences</taxon>
        <taxon>metagenomes</taxon>
        <taxon>ecological metagenomes</taxon>
    </lineage>
</organism>
<sequence length="464" mass="48072">MARVSAPKPPPYRCGECGWTTVKWAGRCGECQAWGTVSEVGAAALRAVAPGAVSAEAKLIGDVSIEVAKATPTGIGELDRVLGGGLVPGAVILLAGEPGIGKSTLLLQMAARASSAMGTALYVSGEESVAQIRMRAERVGAISPHLYVAAETDLAAVLGQIEAVNPGLVIIDSIQTIGHPEVDGQPGGVAQVREVAAALIRTAKQRGIPMLLIGHVTKDGTIAGPRLLEHLVDVVLSVEGERHARLRLLRALKNRYGAADEVGCFELADSGIVEVSDPSALFVSARTDPVPGTCVTVTLEGSRPLLAEVQALVVPSSAGTPRRSTSGLDSARVAMVHAVLQRRVGLTELDRAETFVATIGGVRISEPAADLAVAIALAGGLLDRPLATRTIAVGEVGLAGEVRRVTGISRRLSEAARLGFTHAVVPRDPGPVPDGLKVLEVDDVRRVIDVLARERSAPAGRDDR</sequence>
<dbReference type="Gene3D" id="3.30.230.10">
    <property type="match status" value="1"/>
</dbReference>
<feature type="domain" description="RecA family profile 1" evidence="11">
    <location>
        <begin position="67"/>
        <end position="216"/>
    </location>
</feature>
<dbReference type="InterPro" id="IPR014721">
    <property type="entry name" value="Ribsml_uS5_D2-typ_fold_subgr"/>
</dbReference>
<dbReference type="Pfam" id="PF18073">
    <property type="entry name" value="Zn_ribbon_LapB"/>
    <property type="match status" value="1"/>
</dbReference>
<dbReference type="Pfam" id="PF13481">
    <property type="entry name" value="AAA_25"/>
    <property type="match status" value="1"/>
</dbReference>
<keyword evidence="8" id="KW-0346">Stress response</keyword>
<evidence type="ECO:0000256" key="5">
    <source>
        <dbReference type="ARBA" id="ARBA00022801"/>
    </source>
</evidence>
<accession>A0A6J7P843</accession>
<dbReference type="SUPFAM" id="SSF54211">
    <property type="entry name" value="Ribosomal protein S5 domain 2-like"/>
    <property type="match status" value="1"/>
</dbReference>
<keyword evidence="6" id="KW-0862">Zinc</keyword>
<keyword evidence="7" id="KW-0067">ATP-binding</keyword>
<evidence type="ECO:0000259" key="11">
    <source>
        <dbReference type="PROSITE" id="PS50162"/>
    </source>
</evidence>
<evidence type="ECO:0000256" key="2">
    <source>
        <dbReference type="ARBA" id="ARBA00022741"/>
    </source>
</evidence>
<evidence type="ECO:0000256" key="3">
    <source>
        <dbReference type="ARBA" id="ARBA00022763"/>
    </source>
</evidence>
<dbReference type="CDD" id="cd01121">
    <property type="entry name" value="RadA_SMS_N"/>
    <property type="match status" value="1"/>
</dbReference>
<dbReference type="Gene3D" id="3.40.50.300">
    <property type="entry name" value="P-loop containing nucleotide triphosphate hydrolases"/>
    <property type="match status" value="1"/>
</dbReference>
<dbReference type="SUPFAM" id="SSF52540">
    <property type="entry name" value="P-loop containing nucleoside triphosphate hydrolases"/>
    <property type="match status" value="1"/>
</dbReference>
<dbReference type="PROSITE" id="PS50162">
    <property type="entry name" value="RECA_2"/>
    <property type="match status" value="1"/>
</dbReference>
<dbReference type="FunFam" id="3.40.50.300:FF:000050">
    <property type="entry name" value="DNA repair protein RadA"/>
    <property type="match status" value="1"/>
</dbReference>
<evidence type="ECO:0000256" key="9">
    <source>
        <dbReference type="ARBA" id="ARBA00023125"/>
    </source>
</evidence>
<name>A0A6J7P843_9ZZZZ</name>
<dbReference type="GO" id="GO:0000725">
    <property type="term" value="P:recombinational repair"/>
    <property type="evidence" value="ECO:0007669"/>
    <property type="project" value="TreeGrafter"/>
</dbReference>